<proteinExistence type="predicted"/>
<gene>
    <name evidence="1" type="ORF">K8P03_05470</name>
</gene>
<accession>A0ABS7SYW6</accession>
<reference evidence="1 2" key="1">
    <citation type="submission" date="2021-08" db="EMBL/GenBank/DDBJ databases">
        <title>FDA dAtabase for Regulatory Grade micrObial Sequences (FDA-ARGOS): Supporting development and validation of Infectious Disease Dx tests.</title>
        <authorList>
            <person name="Sproer C."/>
            <person name="Gronow S."/>
            <person name="Severitt S."/>
            <person name="Schroder I."/>
            <person name="Tallon L."/>
            <person name="Sadzewicz L."/>
            <person name="Zhao X."/>
            <person name="Boylan J."/>
            <person name="Ott S."/>
            <person name="Bowen H."/>
            <person name="Vavikolanu K."/>
            <person name="Hazen T."/>
            <person name="Aluvathingal J."/>
            <person name="Nadendla S."/>
            <person name="Lowell S."/>
            <person name="Myers T."/>
            <person name="Yan Y."/>
            <person name="Sichtig H."/>
        </authorList>
    </citation>
    <scope>NUCLEOTIDE SEQUENCE [LARGE SCALE GENOMIC DNA]</scope>
    <source>
        <strain evidence="1 2">FDAARGOS_1460</strain>
    </source>
</reference>
<comment type="caution">
    <text evidence="1">The sequence shown here is derived from an EMBL/GenBank/DDBJ whole genome shotgun (WGS) entry which is preliminary data.</text>
</comment>
<evidence type="ECO:0000313" key="2">
    <source>
        <dbReference type="Proteomes" id="UP000734271"/>
    </source>
</evidence>
<dbReference type="RefSeq" id="WP_223419094.1">
    <property type="nucleotide sequence ID" value="NZ_JAIPME010000002.1"/>
</dbReference>
<organism evidence="1 2">
    <name type="scientific">Anaerococcus murdochii</name>
    <dbReference type="NCBI Taxonomy" id="411577"/>
    <lineage>
        <taxon>Bacteria</taxon>
        <taxon>Bacillati</taxon>
        <taxon>Bacillota</taxon>
        <taxon>Tissierellia</taxon>
        <taxon>Tissierellales</taxon>
        <taxon>Peptoniphilaceae</taxon>
        <taxon>Anaerococcus</taxon>
    </lineage>
</organism>
<dbReference type="Proteomes" id="UP000734271">
    <property type="component" value="Unassembled WGS sequence"/>
</dbReference>
<protein>
    <submittedName>
        <fullName evidence="1">Uncharacterized protein</fullName>
    </submittedName>
</protein>
<dbReference type="EMBL" id="JAIPME010000002">
    <property type="protein sequence ID" value="MBZ2386727.1"/>
    <property type="molecule type" value="Genomic_DNA"/>
</dbReference>
<evidence type="ECO:0000313" key="1">
    <source>
        <dbReference type="EMBL" id="MBZ2386727.1"/>
    </source>
</evidence>
<name>A0ABS7SYW6_9FIRM</name>
<keyword evidence="2" id="KW-1185">Reference proteome</keyword>
<sequence>MYYEIIAILPEQVKGKGIYSRIYREDKSFLDPRTPALYLKNLYEAKGKNKRQMDKKIKETYQIARNIPYAIDSNHVFFPFKIRSTDIGENNRAFINVKFIREIKGSAIVLDTGEEIQSLTTNKALIQNKILARALLMEEILQTTLQREKTLKYMTAYLKR</sequence>